<protein>
    <submittedName>
        <fullName evidence="3">BRO family protein</fullName>
    </submittedName>
</protein>
<name>A0A8S5THL0_9CAUD</name>
<reference evidence="3" key="1">
    <citation type="journal article" date="2021" name="Proc. Natl. Acad. Sci. U.S.A.">
        <title>A Catalog of Tens of Thousands of Viruses from Human Metagenomes Reveals Hidden Associations with Chronic Diseases.</title>
        <authorList>
            <person name="Tisza M.J."/>
            <person name="Buck C.B."/>
        </authorList>
    </citation>
    <scope>NUCLEOTIDE SEQUENCE</scope>
    <source>
        <strain evidence="3">Ct6Ob18</strain>
    </source>
</reference>
<dbReference type="EMBL" id="BK032824">
    <property type="protein sequence ID" value="DAF62531.1"/>
    <property type="molecule type" value="Genomic_DNA"/>
</dbReference>
<dbReference type="Pfam" id="PF02498">
    <property type="entry name" value="Bro-N"/>
    <property type="match status" value="1"/>
</dbReference>
<proteinExistence type="predicted"/>
<organism evidence="3">
    <name type="scientific">Siphoviridae sp. ct6Ob18</name>
    <dbReference type="NCBI Taxonomy" id="2827783"/>
    <lineage>
        <taxon>Viruses</taxon>
        <taxon>Duplodnaviria</taxon>
        <taxon>Heunggongvirae</taxon>
        <taxon>Uroviricota</taxon>
        <taxon>Caudoviricetes</taxon>
    </lineage>
</organism>
<feature type="compositionally biased region" description="Basic and acidic residues" evidence="1">
    <location>
        <begin position="274"/>
        <end position="286"/>
    </location>
</feature>
<dbReference type="SMART" id="SM01040">
    <property type="entry name" value="Bro-N"/>
    <property type="match status" value="1"/>
</dbReference>
<dbReference type="InterPro" id="IPR003497">
    <property type="entry name" value="BRO_N_domain"/>
</dbReference>
<feature type="domain" description="Bro-N" evidence="2">
    <location>
        <begin position="14"/>
        <end position="113"/>
    </location>
</feature>
<accession>A0A8S5THL0</accession>
<evidence type="ECO:0000259" key="2">
    <source>
        <dbReference type="SMART" id="SM01040"/>
    </source>
</evidence>
<evidence type="ECO:0000313" key="3">
    <source>
        <dbReference type="EMBL" id="DAF62531.1"/>
    </source>
</evidence>
<feature type="region of interest" description="Disordered" evidence="1">
    <location>
        <begin position="267"/>
        <end position="286"/>
    </location>
</feature>
<evidence type="ECO:0000256" key="1">
    <source>
        <dbReference type="SAM" id="MobiDB-lite"/>
    </source>
</evidence>
<sequence length="286" mass="32984">MTKKDAIKIFEDKKIRAVWDDKKEEWFFSIVDVVAVLTDSDNPRRYWSDLKRKLSKEGSQLYANIVQLKLPSSDGKLYKTDVATTEQLFRLIQSIPSPKAEPFKLWMAQVAKDRLDEMQDPELTIDRAMMEYKALGYSDNWINQRLKSIEVRKELTDEWRRNGMQEGVQFAALTDIIYQTWAEKSAKGYKKFKGLTKENLRDNMTNTELILNMLAETATTDLSREKNPSGFVENAQVAHEGGKVAKVAREQLESQLGRSVISPLNAKSVLQVDNKPKKEENKKEDE</sequence>